<accession>A0ABT5GC05</accession>
<reference evidence="2 3" key="1">
    <citation type="submission" date="2022-11" db="EMBL/GenBank/DDBJ databases">
        <title>Anaerobic phenanthrene biodegradation by a DNRA strain PheN6.</title>
        <authorList>
            <person name="Zhang Z."/>
        </authorList>
    </citation>
    <scope>NUCLEOTIDE SEQUENCE [LARGE SCALE GENOMIC DNA]</scope>
    <source>
        <strain evidence="2 3">PheN6</strain>
    </source>
</reference>
<feature type="transmembrane region" description="Helical" evidence="1">
    <location>
        <begin position="245"/>
        <end position="261"/>
    </location>
</feature>
<keyword evidence="1" id="KW-0472">Membrane</keyword>
<sequence>METPVGRALLRLTGVSLVLVVATALLAPRQPNITYDRAIVVPVLVVCAALAWFGRVPGALKNRWVPVGVAVVGGAVATGLGLALRYDFGWDARVMLEMARSLHAGRMLGDGEYEYLSLYPNNIPLLVIDRFGVEVAAALGLAPVAVLITLTGVCVAVTLYAAHLLVVPVAGRGAALFTQLVVAALVGTSPWLSVPYTDYYAMPFVVGGVALAAAAWRRPGWVARLTLGGLAVAAIAVAYVVKTTPAVVIVALVAVAMVRLADDWSTARARVLIPAGLAAAVTFLGLSAALTTGAAAATGLDTDRIAPDVTPPVVWWLANGMNEQVNASGDVQYGTYRRDMVQAIEGRTPAEMREYARTFIGDRWDERGPLGMLEFYASKAAWNWGDGMFWAWGEGPDSQPERVVPGDPLAAAVNEVNGLHGRWYPVRAAAAQGLWLAVLLVAGVGLLRRGPARREVLILAVTVLGIAAFTILFQGRSRYLFAFVPVVVALAAVSRSRLDLGSLRRFRRPQRLGR</sequence>
<proteinExistence type="predicted"/>
<feature type="transmembrane region" description="Helical" evidence="1">
    <location>
        <begin position="135"/>
        <end position="162"/>
    </location>
</feature>
<keyword evidence="1" id="KW-0812">Transmembrane</keyword>
<evidence type="ECO:0000256" key="1">
    <source>
        <dbReference type="SAM" id="Phobius"/>
    </source>
</evidence>
<feature type="transmembrane region" description="Helical" evidence="1">
    <location>
        <begin position="174"/>
        <end position="193"/>
    </location>
</feature>
<feature type="transmembrane region" description="Helical" evidence="1">
    <location>
        <begin position="456"/>
        <end position="473"/>
    </location>
</feature>
<dbReference type="RefSeq" id="WP_272460299.1">
    <property type="nucleotide sequence ID" value="NZ_JAPFQL010000002.1"/>
</dbReference>
<dbReference type="EMBL" id="JAPFQL010000002">
    <property type="protein sequence ID" value="MDC5695753.1"/>
    <property type="molecule type" value="Genomic_DNA"/>
</dbReference>
<keyword evidence="3" id="KW-1185">Reference proteome</keyword>
<dbReference type="Proteomes" id="UP001150259">
    <property type="component" value="Unassembled WGS sequence"/>
</dbReference>
<feature type="transmembrane region" description="Helical" evidence="1">
    <location>
        <begin position="33"/>
        <end position="53"/>
    </location>
</feature>
<organism evidence="2 3">
    <name type="scientific">Intrasporangium calvum</name>
    <dbReference type="NCBI Taxonomy" id="53358"/>
    <lineage>
        <taxon>Bacteria</taxon>
        <taxon>Bacillati</taxon>
        <taxon>Actinomycetota</taxon>
        <taxon>Actinomycetes</taxon>
        <taxon>Micrococcales</taxon>
        <taxon>Intrasporangiaceae</taxon>
        <taxon>Intrasporangium</taxon>
    </lineage>
</organism>
<evidence type="ECO:0000313" key="3">
    <source>
        <dbReference type="Proteomes" id="UP001150259"/>
    </source>
</evidence>
<feature type="transmembrane region" description="Helical" evidence="1">
    <location>
        <begin position="273"/>
        <end position="297"/>
    </location>
</feature>
<feature type="transmembrane region" description="Helical" evidence="1">
    <location>
        <begin position="429"/>
        <end position="447"/>
    </location>
</feature>
<protein>
    <recommendedName>
        <fullName evidence="4">Glycosyltransferase RgtA/B/C/D-like domain-containing protein</fullName>
    </recommendedName>
</protein>
<keyword evidence="1" id="KW-1133">Transmembrane helix</keyword>
<feature type="transmembrane region" description="Helical" evidence="1">
    <location>
        <begin position="221"/>
        <end position="239"/>
    </location>
</feature>
<feature type="transmembrane region" description="Helical" evidence="1">
    <location>
        <begin position="65"/>
        <end position="86"/>
    </location>
</feature>
<feature type="transmembrane region" description="Helical" evidence="1">
    <location>
        <begin position="479"/>
        <end position="498"/>
    </location>
</feature>
<evidence type="ECO:0000313" key="2">
    <source>
        <dbReference type="EMBL" id="MDC5695753.1"/>
    </source>
</evidence>
<comment type="caution">
    <text evidence="2">The sequence shown here is derived from an EMBL/GenBank/DDBJ whole genome shotgun (WGS) entry which is preliminary data.</text>
</comment>
<evidence type="ECO:0008006" key="4">
    <source>
        <dbReference type="Google" id="ProtNLM"/>
    </source>
</evidence>
<gene>
    <name evidence="2" type="ORF">OO014_00670</name>
</gene>
<name>A0ABT5GC05_9MICO</name>
<feature type="transmembrane region" description="Helical" evidence="1">
    <location>
        <begin position="9"/>
        <end position="27"/>
    </location>
</feature>
<feature type="transmembrane region" description="Helical" evidence="1">
    <location>
        <begin position="199"/>
        <end position="216"/>
    </location>
</feature>